<dbReference type="EMBL" id="NEDP02004651">
    <property type="protein sequence ID" value="OWF44918.1"/>
    <property type="molecule type" value="Genomic_DNA"/>
</dbReference>
<dbReference type="Proteomes" id="UP000242188">
    <property type="component" value="Unassembled WGS sequence"/>
</dbReference>
<dbReference type="Gene3D" id="3.80.10.10">
    <property type="entry name" value="Ribonuclease Inhibitor"/>
    <property type="match status" value="1"/>
</dbReference>
<accession>A0A210Q851</accession>
<dbReference type="InterPro" id="IPR032675">
    <property type="entry name" value="LRR_dom_sf"/>
</dbReference>
<dbReference type="InterPro" id="IPR036047">
    <property type="entry name" value="F-box-like_dom_sf"/>
</dbReference>
<feature type="domain" description="F-box" evidence="1">
    <location>
        <begin position="24"/>
        <end position="70"/>
    </location>
</feature>
<reference evidence="2 3" key="1">
    <citation type="journal article" date="2017" name="Nat. Ecol. Evol.">
        <title>Scallop genome provides insights into evolution of bilaterian karyotype and development.</title>
        <authorList>
            <person name="Wang S."/>
            <person name="Zhang J."/>
            <person name="Jiao W."/>
            <person name="Li J."/>
            <person name="Xun X."/>
            <person name="Sun Y."/>
            <person name="Guo X."/>
            <person name="Huan P."/>
            <person name="Dong B."/>
            <person name="Zhang L."/>
            <person name="Hu X."/>
            <person name="Sun X."/>
            <person name="Wang J."/>
            <person name="Zhao C."/>
            <person name="Wang Y."/>
            <person name="Wang D."/>
            <person name="Huang X."/>
            <person name="Wang R."/>
            <person name="Lv J."/>
            <person name="Li Y."/>
            <person name="Zhang Z."/>
            <person name="Liu B."/>
            <person name="Lu W."/>
            <person name="Hui Y."/>
            <person name="Liang J."/>
            <person name="Zhou Z."/>
            <person name="Hou R."/>
            <person name="Li X."/>
            <person name="Liu Y."/>
            <person name="Li H."/>
            <person name="Ning X."/>
            <person name="Lin Y."/>
            <person name="Zhao L."/>
            <person name="Xing Q."/>
            <person name="Dou J."/>
            <person name="Li Y."/>
            <person name="Mao J."/>
            <person name="Guo H."/>
            <person name="Dou H."/>
            <person name="Li T."/>
            <person name="Mu C."/>
            <person name="Jiang W."/>
            <person name="Fu Q."/>
            <person name="Fu X."/>
            <person name="Miao Y."/>
            <person name="Liu J."/>
            <person name="Yu Q."/>
            <person name="Li R."/>
            <person name="Liao H."/>
            <person name="Li X."/>
            <person name="Kong Y."/>
            <person name="Jiang Z."/>
            <person name="Chourrout D."/>
            <person name="Li R."/>
            <person name="Bao Z."/>
        </authorList>
    </citation>
    <scope>NUCLEOTIDE SEQUENCE [LARGE SCALE GENOMIC DNA]</scope>
    <source>
        <strain evidence="2 3">PY_sf001</strain>
    </source>
</reference>
<dbReference type="PROSITE" id="PS50181">
    <property type="entry name" value="FBOX"/>
    <property type="match status" value="1"/>
</dbReference>
<keyword evidence="3" id="KW-1185">Reference proteome</keyword>
<name>A0A210Q851_MIZYE</name>
<dbReference type="PANTHER" id="PTHR20872">
    <property type="match status" value="1"/>
</dbReference>
<dbReference type="AlphaFoldDB" id="A0A210Q851"/>
<protein>
    <submittedName>
        <fullName evidence="2">F-box only protein 39</fullName>
    </submittedName>
</protein>
<gene>
    <name evidence="2" type="ORF">KP79_PYT16518</name>
</gene>
<dbReference type="InterPro" id="IPR001810">
    <property type="entry name" value="F-box_dom"/>
</dbReference>
<dbReference type="SUPFAM" id="SSF52047">
    <property type="entry name" value="RNI-like"/>
    <property type="match status" value="1"/>
</dbReference>
<evidence type="ECO:0000313" key="2">
    <source>
        <dbReference type="EMBL" id="OWF44918.1"/>
    </source>
</evidence>
<evidence type="ECO:0000259" key="1">
    <source>
        <dbReference type="PROSITE" id="PS50181"/>
    </source>
</evidence>
<comment type="caution">
    <text evidence="2">The sequence shown here is derived from an EMBL/GenBank/DDBJ whole genome shotgun (WGS) entry which is preliminary data.</text>
</comment>
<evidence type="ECO:0000313" key="3">
    <source>
        <dbReference type="Proteomes" id="UP000242188"/>
    </source>
</evidence>
<dbReference type="STRING" id="6573.A0A210Q851"/>
<dbReference type="OrthoDB" id="6421103at2759"/>
<proteinExistence type="predicted"/>
<dbReference type="Pfam" id="PF12937">
    <property type="entry name" value="F-box-like"/>
    <property type="match status" value="1"/>
</dbReference>
<organism evidence="2 3">
    <name type="scientific">Mizuhopecten yessoensis</name>
    <name type="common">Japanese scallop</name>
    <name type="synonym">Patinopecten yessoensis</name>
    <dbReference type="NCBI Taxonomy" id="6573"/>
    <lineage>
        <taxon>Eukaryota</taxon>
        <taxon>Metazoa</taxon>
        <taxon>Spiralia</taxon>
        <taxon>Lophotrochozoa</taxon>
        <taxon>Mollusca</taxon>
        <taxon>Bivalvia</taxon>
        <taxon>Autobranchia</taxon>
        <taxon>Pteriomorphia</taxon>
        <taxon>Pectinida</taxon>
        <taxon>Pectinoidea</taxon>
        <taxon>Pectinidae</taxon>
        <taxon>Mizuhopecten</taxon>
    </lineage>
</organism>
<dbReference type="SUPFAM" id="SSF81383">
    <property type="entry name" value="F-box domain"/>
    <property type="match status" value="1"/>
</dbReference>
<dbReference type="Gene3D" id="1.20.1280.50">
    <property type="match status" value="1"/>
</dbReference>
<dbReference type="PANTHER" id="PTHR20872:SF1">
    <property type="entry name" value="F-BOX DOMAIN-CONTAINING PROTEIN"/>
    <property type="match status" value="1"/>
</dbReference>
<sequence length="447" mass="51916">MDIGWVVRKAEQIFNRFWGRNMEKSVWENLPDVAMIEVFKLLRDPDKANLALTCTNWARLFYTPSLWRNRHFDMGGYKCHTNGVRANKFADQLGAYVEYLSITCSHPSYHITKAFQESMEDLLVKFRGSQLKEFEMERLELDRFWKHDSARDKFMNSFVKFFKTQKRLKVFDMTAAQCVLTGGLKIIEAVGQKSGKTLEEIYIEDFFPARFTVYSVERFQMALSFFTNLSYIAVNYHCISEEIIEMFSKTLAGKLKFFNIKVYRNNPHLHRISPFAWKQLTTVCPKLQVMFWFDSVAKSTEIIPILVPEIPVQDVHIWTGYEDDVDWNLSHTITHIANSYAATLGAASLEIDNNQEFVDEAMLYLVNKCKRLFDLSLNASVLLSTIETVLEQIDQRKSNLRSLHITACGLSEMEWAELGAIKDRFTHMAADRNIDLNISTDLVLDPF</sequence>